<dbReference type="OrthoDB" id="90759at2"/>
<gene>
    <name evidence="1" type="ORF">I6G29_04180</name>
    <name evidence="2" type="ORF">NCTC11997_00887</name>
</gene>
<dbReference type="Proteomes" id="UP000254603">
    <property type="component" value="Unassembled WGS sequence"/>
</dbReference>
<sequence>MAKLNYPLIIQRDKKYQALAELSNRYGSINRMPLITTIIDNVADEHLSLLIDKFSAGGYDGHFFTKTVSEKRKLIKNSVRNHQIKGSVLSIRNIVRDLGLGECIILEGLSNKKRNGEIKRNGFFYHGDPAKWAHYTVVFNQTIKVADGLLLKEILKSFAPARCFLEQIDFTKAPLLRNGATNRDGTYSRGKI</sequence>
<reference evidence="1 4" key="2">
    <citation type="submission" date="2020-12" db="EMBL/GenBank/DDBJ databases">
        <title>FDA dAtabase for Regulatory Grade micrObial Sequences (FDA-ARGOS): Supporting development and validation of Infectious Disease Dx tests.</title>
        <authorList>
            <person name="Sproer C."/>
            <person name="Gronow S."/>
            <person name="Severitt S."/>
            <person name="Schroder I."/>
            <person name="Tallon L."/>
            <person name="Sadzewicz L."/>
            <person name="Zhao X."/>
            <person name="Boylan J."/>
            <person name="Ott S."/>
            <person name="Bowen H."/>
            <person name="Vavikolanu K."/>
            <person name="Mehta A."/>
            <person name="Aluvathingal J."/>
            <person name="Nadendla S."/>
            <person name="Lowell S."/>
            <person name="Myers T."/>
            <person name="Yan Y."/>
            <person name="Sichtig H."/>
        </authorList>
    </citation>
    <scope>NUCLEOTIDE SEQUENCE [LARGE SCALE GENOMIC DNA]</scope>
    <source>
        <strain evidence="1 4">FDAARGOS_872</strain>
    </source>
</reference>
<proteinExistence type="predicted"/>
<dbReference type="Pfam" id="PF09684">
    <property type="entry name" value="Tail_P2_I"/>
    <property type="match status" value="1"/>
</dbReference>
<dbReference type="RefSeq" id="WP_018575403.1">
    <property type="nucleotide sequence ID" value="NZ_CP065725.1"/>
</dbReference>
<dbReference type="EMBL" id="UGSB01000001">
    <property type="protein sequence ID" value="SUA52714.1"/>
    <property type="molecule type" value="Genomic_DNA"/>
</dbReference>
<keyword evidence="4" id="KW-1185">Reference proteome</keyword>
<evidence type="ECO:0000313" key="4">
    <source>
        <dbReference type="Proteomes" id="UP000594903"/>
    </source>
</evidence>
<organism evidence="2 3">
    <name type="scientific">Oligella ureolytica</name>
    <dbReference type="NCBI Taxonomy" id="90244"/>
    <lineage>
        <taxon>Bacteria</taxon>
        <taxon>Pseudomonadati</taxon>
        <taxon>Pseudomonadota</taxon>
        <taxon>Betaproteobacteria</taxon>
        <taxon>Burkholderiales</taxon>
        <taxon>Alcaligenaceae</taxon>
        <taxon>Oligella</taxon>
    </lineage>
</organism>
<dbReference type="AlphaFoldDB" id="A0A378XFF8"/>
<dbReference type="EMBL" id="CP065725">
    <property type="protein sequence ID" value="QPT40777.1"/>
    <property type="molecule type" value="Genomic_DNA"/>
</dbReference>
<dbReference type="Proteomes" id="UP000594903">
    <property type="component" value="Chromosome"/>
</dbReference>
<evidence type="ECO:0000313" key="1">
    <source>
        <dbReference type="EMBL" id="QPT40777.1"/>
    </source>
</evidence>
<dbReference type="STRING" id="1122619.GCA_000373745_02220"/>
<name>A0A378XFF8_9BURK</name>
<accession>A0A378XFF8</accession>
<dbReference type="InterPro" id="IPR006521">
    <property type="entry name" value="Tail_protein_I"/>
</dbReference>
<reference evidence="2 3" key="1">
    <citation type="submission" date="2018-06" db="EMBL/GenBank/DDBJ databases">
        <authorList>
            <consortium name="Pathogen Informatics"/>
            <person name="Doyle S."/>
        </authorList>
    </citation>
    <scope>NUCLEOTIDE SEQUENCE [LARGE SCALE GENOMIC DNA]</scope>
    <source>
        <strain evidence="2 3">NCTC11997</strain>
    </source>
</reference>
<evidence type="ECO:0000313" key="2">
    <source>
        <dbReference type="EMBL" id="SUA52714.1"/>
    </source>
</evidence>
<protein>
    <submittedName>
        <fullName evidence="2">Bacteriophage P2-related tail formation protein</fullName>
    </submittedName>
</protein>
<evidence type="ECO:0000313" key="3">
    <source>
        <dbReference type="Proteomes" id="UP000254603"/>
    </source>
</evidence>